<dbReference type="EMBL" id="JAPWTJ010002146">
    <property type="protein sequence ID" value="KAJ8967738.1"/>
    <property type="molecule type" value="Genomic_DNA"/>
</dbReference>
<dbReference type="Proteomes" id="UP001162164">
    <property type="component" value="Unassembled WGS sequence"/>
</dbReference>
<dbReference type="InterPro" id="IPR040371">
    <property type="entry name" value="RMC1"/>
</dbReference>
<protein>
    <recommendedName>
        <fullName evidence="1">Regulator of MON1-CCZ1 complex N-terminal domain-containing protein</fullName>
    </recommendedName>
</protein>
<accession>A0ABQ9IWE2</accession>
<organism evidence="2 3">
    <name type="scientific">Molorchus minor</name>
    <dbReference type="NCBI Taxonomy" id="1323400"/>
    <lineage>
        <taxon>Eukaryota</taxon>
        <taxon>Metazoa</taxon>
        <taxon>Ecdysozoa</taxon>
        <taxon>Arthropoda</taxon>
        <taxon>Hexapoda</taxon>
        <taxon>Insecta</taxon>
        <taxon>Pterygota</taxon>
        <taxon>Neoptera</taxon>
        <taxon>Endopterygota</taxon>
        <taxon>Coleoptera</taxon>
        <taxon>Polyphaga</taxon>
        <taxon>Cucujiformia</taxon>
        <taxon>Chrysomeloidea</taxon>
        <taxon>Cerambycidae</taxon>
        <taxon>Lamiinae</taxon>
        <taxon>Monochamini</taxon>
        <taxon>Molorchus</taxon>
    </lineage>
</organism>
<evidence type="ECO:0000313" key="2">
    <source>
        <dbReference type="EMBL" id="KAJ8967738.1"/>
    </source>
</evidence>
<evidence type="ECO:0000313" key="3">
    <source>
        <dbReference type="Proteomes" id="UP001162164"/>
    </source>
</evidence>
<feature type="domain" description="Regulator of MON1-CCZ1 complex N-terminal" evidence="1">
    <location>
        <begin position="29"/>
        <end position="112"/>
    </location>
</feature>
<dbReference type="Pfam" id="PF21029">
    <property type="entry name" value="RMC1_N"/>
    <property type="match status" value="1"/>
</dbReference>
<dbReference type="PANTHER" id="PTHR12897">
    <property type="entry name" value="COLON CANCER-ASSOCIATED PROTEIN MIC1"/>
    <property type="match status" value="1"/>
</dbReference>
<dbReference type="InterPro" id="IPR049040">
    <property type="entry name" value="RMC1_N"/>
</dbReference>
<dbReference type="SUPFAM" id="SSF117289">
    <property type="entry name" value="Nucleoporin domain"/>
    <property type="match status" value="1"/>
</dbReference>
<keyword evidence="3" id="KW-1185">Reference proteome</keyword>
<evidence type="ECO:0000259" key="1">
    <source>
        <dbReference type="Pfam" id="PF21029"/>
    </source>
</evidence>
<reference evidence="2" key="1">
    <citation type="journal article" date="2023" name="Insect Mol. Biol.">
        <title>Genome sequencing provides insights into the evolution of gene families encoding plant cell wall-degrading enzymes in longhorned beetles.</title>
        <authorList>
            <person name="Shin N.R."/>
            <person name="Okamura Y."/>
            <person name="Kirsch R."/>
            <person name="Pauchet Y."/>
        </authorList>
    </citation>
    <scope>NUCLEOTIDE SEQUENCE</scope>
    <source>
        <strain evidence="2">MMC_N1</strain>
    </source>
</reference>
<proteinExistence type="predicted"/>
<sequence length="129" mass="14811">MNNKDNFEYYLELSSKPVRFEAVNHLTNVFFDDSNKDVFAVRSGGVMGVVVKNPNDEGKPLSFMMEDHGPVLSIKFSLDHKVLAVQRTNNSVEFMNFDENKIDSEYSQPCKKTLMCLDLYGRILMKLFS</sequence>
<gene>
    <name evidence="2" type="ORF">NQ317_010799</name>
</gene>
<comment type="caution">
    <text evidence="2">The sequence shown here is derived from an EMBL/GenBank/DDBJ whole genome shotgun (WGS) entry which is preliminary data.</text>
</comment>
<name>A0ABQ9IWE2_9CUCU</name>
<dbReference type="PANTHER" id="PTHR12897:SF4">
    <property type="entry name" value="REGULATOR OF MON1-CCZ1 COMPLEX"/>
    <property type="match status" value="1"/>
</dbReference>